<feature type="transmembrane region" description="Helical" evidence="7">
    <location>
        <begin position="254"/>
        <end position="273"/>
    </location>
</feature>
<keyword evidence="6 7" id="KW-0472">Membrane</keyword>
<evidence type="ECO:0000256" key="5">
    <source>
        <dbReference type="ARBA" id="ARBA00022989"/>
    </source>
</evidence>
<feature type="transmembrane region" description="Helical" evidence="7">
    <location>
        <begin position="217"/>
        <end position="242"/>
    </location>
</feature>
<dbReference type="CDD" id="cd06173">
    <property type="entry name" value="MFS_MefA_like"/>
    <property type="match status" value="1"/>
</dbReference>
<proteinExistence type="predicted"/>
<evidence type="ECO:0000256" key="1">
    <source>
        <dbReference type="ARBA" id="ARBA00004651"/>
    </source>
</evidence>
<keyword evidence="5 7" id="KW-1133">Transmembrane helix</keyword>
<name>A0A1V2DXE2_9GAMM</name>
<evidence type="ECO:0000256" key="7">
    <source>
        <dbReference type="SAM" id="Phobius"/>
    </source>
</evidence>
<keyword evidence="9" id="KW-1185">Reference proteome</keyword>
<keyword evidence="4 7" id="KW-0812">Transmembrane</keyword>
<reference evidence="8 9" key="1">
    <citation type="submission" date="2016-12" db="EMBL/GenBank/DDBJ databases">
        <title>Marinobacter lutaoensis whole genome sequencing.</title>
        <authorList>
            <person name="Verma A."/>
            <person name="Krishnamurthi S."/>
        </authorList>
    </citation>
    <scope>NUCLEOTIDE SEQUENCE [LARGE SCALE GENOMIC DNA]</scope>
    <source>
        <strain evidence="8 9">T5054</strain>
    </source>
</reference>
<dbReference type="SUPFAM" id="SSF103473">
    <property type="entry name" value="MFS general substrate transporter"/>
    <property type="match status" value="1"/>
</dbReference>
<sequence>MTASSLLRDTTFMRFWVGQMAASFAQQMLLVGLGWQIYNLTDSALSLGLVGLARYLPQLALTLYGGHVADNLNRRTIMLISRGVMTLTIAVLAITSVLEIITPAIIYGCCITMGAARAFEMPATQAMVPKLVGPDLLAPALTWTASGREATTIIGPALGGVIYLFGAGALYGTSAACALLSAVILLGLDYRHEQRPRQPMTLDSLLGGFRFTWHNPVVFGSISLDMFAVLVGSVTALLPIVARDILQTGPWGLGLLRSAPAVGAVLMSLYLAWRPIDSRVGVKVFAAVAVFGAMIVLFGLSHSLWLSVIALAVMGAADMISVVIRQTLVQLETPDEMRGRVSAVNSIFISTSNQLGEFRAGLVASLIGAAPAIVIGGLGTLAITALWAWWFPALTRRDRLDMRAGPKTK</sequence>
<comment type="subcellular location">
    <subcellularLocation>
        <location evidence="1">Cell membrane</location>
        <topology evidence="1">Multi-pass membrane protein</topology>
    </subcellularLocation>
</comment>
<dbReference type="PANTHER" id="PTHR23513">
    <property type="entry name" value="INTEGRAL MEMBRANE EFFLUX PROTEIN-RELATED"/>
    <property type="match status" value="1"/>
</dbReference>
<evidence type="ECO:0000256" key="4">
    <source>
        <dbReference type="ARBA" id="ARBA00022692"/>
    </source>
</evidence>
<evidence type="ECO:0000256" key="6">
    <source>
        <dbReference type="ARBA" id="ARBA00023136"/>
    </source>
</evidence>
<dbReference type="GO" id="GO:0005886">
    <property type="term" value="C:plasma membrane"/>
    <property type="evidence" value="ECO:0007669"/>
    <property type="project" value="UniProtKB-SubCell"/>
</dbReference>
<feature type="transmembrane region" description="Helical" evidence="7">
    <location>
        <begin position="84"/>
        <end position="107"/>
    </location>
</feature>
<feature type="transmembrane region" description="Helical" evidence="7">
    <location>
        <begin position="12"/>
        <end position="38"/>
    </location>
</feature>
<dbReference type="Pfam" id="PF05977">
    <property type="entry name" value="MFS_3"/>
    <property type="match status" value="1"/>
</dbReference>
<gene>
    <name evidence="8" type="ORF">BTO32_02425</name>
</gene>
<dbReference type="Gene3D" id="1.20.1250.20">
    <property type="entry name" value="MFS general substrate transporter like domains"/>
    <property type="match status" value="1"/>
</dbReference>
<dbReference type="STRING" id="135739.BTO32_02425"/>
<feature type="transmembrane region" description="Helical" evidence="7">
    <location>
        <begin position="161"/>
        <end position="188"/>
    </location>
</feature>
<dbReference type="InterPro" id="IPR036259">
    <property type="entry name" value="MFS_trans_sf"/>
</dbReference>
<dbReference type="RefSeq" id="WP_076722825.1">
    <property type="nucleotide sequence ID" value="NZ_MSCW01000001.1"/>
</dbReference>
<keyword evidence="3" id="KW-1003">Cell membrane</keyword>
<dbReference type="Proteomes" id="UP000189339">
    <property type="component" value="Unassembled WGS sequence"/>
</dbReference>
<accession>A0A1V2DXE2</accession>
<evidence type="ECO:0000256" key="2">
    <source>
        <dbReference type="ARBA" id="ARBA00022448"/>
    </source>
</evidence>
<comment type="caution">
    <text evidence="8">The sequence shown here is derived from an EMBL/GenBank/DDBJ whole genome shotgun (WGS) entry which is preliminary data.</text>
</comment>
<evidence type="ECO:0000313" key="8">
    <source>
        <dbReference type="EMBL" id="ONF45332.1"/>
    </source>
</evidence>
<feature type="transmembrane region" description="Helical" evidence="7">
    <location>
        <begin position="280"/>
        <end position="298"/>
    </location>
</feature>
<organism evidence="8 9">
    <name type="scientific">Marinobacter lutaoensis</name>
    <dbReference type="NCBI Taxonomy" id="135739"/>
    <lineage>
        <taxon>Bacteria</taxon>
        <taxon>Pseudomonadati</taxon>
        <taxon>Pseudomonadota</taxon>
        <taxon>Gammaproteobacteria</taxon>
        <taxon>Pseudomonadales</taxon>
        <taxon>Marinobacteraceae</taxon>
        <taxon>Marinobacter</taxon>
    </lineage>
</organism>
<dbReference type="InterPro" id="IPR010290">
    <property type="entry name" value="TM_effector"/>
</dbReference>
<evidence type="ECO:0000313" key="9">
    <source>
        <dbReference type="Proteomes" id="UP000189339"/>
    </source>
</evidence>
<dbReference type="OrthoDB" id="7283966at2"/>
<dbReference type="EMBL" id="MSCW01000001">
    <property type="protein sequence ID" value="ONF45332.1"/>
    <property type="molecule type" value="Genomic_DNA"/>
</dbReference>
<feature type="transmembrane region" description="Helical" evidence="7">
    <location>
        <begin position="362"/>
        <end position="390"/>
    </location>
</feature>
<dbReference type="AlphaFoldDB" id="A0A1V2DXE2"/>
<protein>
    <submittedName>
        <fullName evidence="8">MFS transporter</fullName>
    </submittedName>
</protein>
<evidence type="ECO:0000256" key="3">
    <source>
        <dbReference type="ARBA" id="ARBA00022475"/>
    </source>
</evidence>
<dbReference type="PANTHER" id="PTHR23513:SF9">
    <property type="entry name" value="ENTEROBACTIN EXPORTER ENTS"/>
    <property type="match status" value="1"/>
</dbReference>
<keyword evidence="2" id="KW-0813">Transport</keyword>